<dbReference type="Proteomes" id="UP000482800">
    <property type="component" value="Unassembled WGS sequence"/>
</dbReference>
<keyword evidence="2" id="KW-0472">Membrane</keyword>
<proteinExistence type="predicted"/>
<protein>
    <recommendedName>
        <fullName evidence="6">Gram-positive cocci surface proteins LPxTG domain-containing protein</fullName>
    </recommendedName>
</protein>
<dbReference type="EMBL" id="BLPF01000002">
    <property type="protein sequence ID" value="GFJ82492.1"/>
    <property type="molecule type" value="Genomic_DNA"/>
</dbReference>
<accession>A0A6V8KB77</accession>
<feature type="compositionally biased region" description="Low complexity" evidence="1">
    <location>
        <begin position="168"/>
        <end position="186"/>
    </location>
</feature>
<keyword evidence="2" id="KW-1133">Transmembrane helix</keyword>
<sequence length="226" mass="22867">MTFRHPWRRVLAATAVIAGAVFAVPTAAQANPEHGIALFGGPNCTLDYVLAGWQLTNTNPIPATVMQVDAGPVELSGIAVGSVIPAAVDGQTGTLTGTQEFSPAYDGPFTLSVTVNIGVQFATLSLSYTIDDECEPDYDGPGLPTTPPTQGPPTSGPPATTAPPTPEPTATQPPATLVPTTPAAGPSLPVTGGDPLPIVAAGLALVTGGGLLALVIARRRRSRFVS</sequence>
<name>A0A6V8KB77_9ACTN</name>
<evidence type="ECO:0000313" key="5">
    <source>
        <dbReference type="Proteomes" id="UP000482800"/>
    </source>
</evidence>
<feature type="region of interest" description="Disordered" evidence="1">
    <location>
        <begin position="133"/>
        <end position="189"/>
    </location>
</feature>
<evidence type="ECO:0000256" key="1">
    <source>
        <dbReference type="SAM" id="MobiDB-lite"/>
    </source>
</evidence>
<feature type="transmembrane region" description="Helical" evidence="2">
    <location>
        <begin position="196"/>
        <end position="217"/>
    </location>
</feature>
<evidence type="ECO:0000313" key="4">
    <source>
        <dbReference type="EMBL" id="GFJ82492.1"/>
    </source>
</evidence>
<dbReference type="RefSeq" id="WP_173063097.1">
    <property type="nucleotide sequence ID" value="NZ_BAABGO010000055.1"/>
</dbReference>
<organism evidence="4 5">
    <name type="scientific">Phytohabitans houttuyneae</name>
    <dbReference type="NCBI Taxonomy" id="1076126"/>
    <lineage>
        <taxon>Bacteria</taxon>
        <taxon>Bacillati</taxon>
        <taxon>Actinomycetota</taxon>
        <taxon>Actinomycetes</taxon>
        <taxon>Micromonosporales</taxon>
        <taxon>Micromonosporaceae</taxon>
    </lineage>
</organism>
<feature type="signal peptide" evidence="3">
    <location>
        <begin position="1"/>
        <end position="30"/>
    </location>
</feature>
<feature type="chain" id="PRO_5028989878" description="Gram-positive cocci surface proteins LPxTG domain-containing protein" evidence="3">
    <location>
        <begin position="31"/>
        <end position="226"/>
    </location>
</feature>
<comment type="caution">
    <text evidence="4">The sequence shown here is derived from an EMBL/GenBank/DDBJ whole genome shotgun (WGS) entry which is preliminary data.</text>
</comment>
<feature type="compositionally biased region" description="Pro residues" evidence="1">
    <location>
        <begin position="144"/>
        <end position="167"/>
    </location>
</feature>
<reference evidence="4 5" key="2">
    <citation type="submission" date="2020-03" db="EMBL/GenBank/DDBJ databases">
        <authorList>
            <person name="Ichikawa N."/>
            <person name="Kimura A."/>
            <person name="Kitahashi Y."/>
            <person name="Uohara A."/>
        </authorList>
    </citation>
    <scope>NUCLEOTIDE SEQUENCE [LARGE SCALE GENOMIC DNA]</scope>
    <source>
        <strain evidence="4 5">NBRC 108639</strain>
    </source>
</reference>
<keyword evidence="2" id="KW-0812">Transmembrane</keyword>
<keyword evidence="3" id="KW-0732">Signal</keyword>
<evidence type="ECO:0000256" key="2">
    <source>
        <dbReference type="SAM" id="Phobius"/>
    </source>
</evidence>
<gene>
    <name evidence="4" type="ORF">Phou_066720</name>
</gene>
<dbReference type="AlphaFoldDB" id="A0A6V8KB77"/>
<evidence type="ECO:0000256" key="3">
    <source>
        <dbReference type="SAM" id="SignalP"/>
    </source>
</evidence>
<keyword evidence="5" id="KW-1185">Reference proteome</keyword>
<evidence type="ECO:0008006" key="6">
    <source>
        <dbReference type="Google" id="ProtNLM"/>
    </source>
</evidence>
<reference evidence="4 5" key="1">
    <citation type="submission" date="2020-03" db="EMBL/GenBank/DDBJ databases">
        <title>Whole genome shotgun sequence of Phytohabitans houttuyneae NBRC 108639.</title>
        <authorList>
            <person name="Komaki H."/>
            <person name="Tamura T."/>
        </authorList>
    </citation>
    <scope>NUCLEOTIDE SEQUENCE [LARGE SCALE GENOMIC DNA]</scope>
    <source>
        <strain evidence="4 5">NBRC 108639</strain>
    </source>
</reference>